<dbReference type="InterPro" id="IPR050627">
    <property type="entry name" value="Nitroreductase/BluB"/>
</dbReference>
<protein>
    <submittedName>
        <fullName evidence="5">Nitroreductase</fullName>
    </submittedName>
</protein>
<dbReference type="InterPro" id="IPR029479">
    <property type="entry name" value="Nitroreductase"/>
</dbReference>
<dbReference type="InterPro" id="IPR000415">
    <property type="entry name" value="Nitroreductase-like"/>
</dbReference>
<reference evidence="5 6" key="1">
    <citation type="submission" date="2018-05" db="EMBL/GenBank/DDBJ databases">
        <title>Genomic Encyclopedia of Type Strains, Phase IV (KMG-IV): sequencing the most valuable type-strain genomes for metagenomic binning, comparative biology and taxonomic classification.</title>
        <authorList>
            <person name="Goeker M."/>
        </authorList>
    </citation>
    <scope>NUCLEOTIDE SEQUENCE [LARGE SCALE GENOMIC DNA]</scope>
    <source>
        <strain evidence="5 6">DSM 3183</strain>
    </source>
</reference>
<evidence type="ECO:0000256" key="1">
    <source>
        <dbReference type="ARBA" id="ARBA00022630"/>
    </source>
</evidence>
<dbReference type="Proteomes" id="UP000248014">
    <property type="component" value="Unassembled WGS sequence"/>
</dbReference>
<dbReference type="PANTHER" id="PTHR23026">
    <property type="entry name" value="NADPH NITROREDUCTASE"/>
    <property type="match status" value="1"/>
</dbReference>
<organism evidence="5 6">
    <name type="scientific">Blastomonas natatoria</name>
    <dbReference type="NCBI Taxonomy" id="34015"/>
    <lineage>
        <taxon>Bacteria</taxon>
        <taxon>Pseudomonadati</taxon>
        <taxon>Pseudomonadota</taxon>
        <taxon>Alphaproteobacteria</taxon>
        <taxon>Sphingomonadales</taxon>
        <taxon>Sphingomonadaceae</taxon>
        <taxon>Blastomonas</taxon>
    </lineage>
</organism>
<dbReference type="RefSeq" id="WP_110299837.1">
    <property type="nucleotide sequence ID" value="NZ_QJJM01000013.1"/>
</dbReference>
<dbReference type="PANTHER" id="PTHR23026:SF90">
    <property type="entry name" value="IODOTYROSINE DEIODINASE 1"/>
    <property type="match status" value="1"/>
</dbReference>
<evidence type="ECO:0000256" key="3">
    <source>
        <dbReference type="ARBA" id="ARBA00023002"/>
    </source>
</evidence>
<evidence type="ECO:0000313" key="5">
    <source>
        <dbReference type="EMBL" id="PXW71283.1"/>
    </source>
</evidence>
<comment type="caution">
    <text evidence="5">The sequence shown here is derived from an EMBL/GenBank/DDBJ whole genome shotgun (WGS) entry which is preliminary data.</text>
</comment>
<keyword evidence="1" id="KW-0285">Flavoprotein</keyword>
<keyword evidence="3" id="KW-0560">Oxidoreductase</keyword>
<accession>A0A2V3UT03</accession>
<sequence>MIVSEAVASRRSVRDFLPDPVPLDTLREILTKAQRSPSGGNTQPWNAVVLTGEPLADLTAKIKAKAQGAPMGEGMEYAIYPAELEGRYEQQRRAVGQAMFDALGIAREDGAGRVRQMLRNWDSFGAPVQIFTYCRTYMGPPQWSDMGMWLQTVMLLLREAGLDSCPQEIWAMYGSYMRELLGIGDDYIFFTGMAVGYRNPDAPVNAFAVPRVDIDDAIQFRGF</sequence>
<name>A0A2V3UT03_9SPHN</name>
<dbReference type="Pfam" id="PF00881">
    <property type="entry name" value="Nitroreductase"/>
    <property type="match status" value="1"/>
</dbReference>
<evidence type="ECO:0000259" key="4">
    <source>
        <dbReference type="Pfam" id="PF00881"/>
    </source>
</evidence>
<dbReference type="CDD" id="cd02136">
    <property type="entry name" value="PnbA_NfnB-like"/>
    <property type="match status" value="1"/>
</dbReference>
<keyword evidence="6" id="KW-1185">Reference proteome</keyword>
<keyword evidence="2" id="KW-0288">FMN</keyword>
<feature type="domain" description="Nitroreductase" evidence="4">
    <location>
        <begin position="7"/>
        <end position="197"/>
    </location>
</feature>
<evidence type="ECO:0000256" key="2">
    <source>
        <dbReference type="ARBA" id="ARBA00022643"/>
    </source>
</evidence>
<gene>
    <name evidence="5" type="ORF">C7451_11329</name>
</gene>
<dbReference type="OrthoDB" id="9802510at2"/>
<evidence type="ECO:0000313" key="6">
    <source>
        <dbReference type="Proteomes" id="UP000248014"/>
    </source>
</evidence>
<dbReference type="GO" id="GO:0016491">
    <property type="term" value="F:oxidoreductase activity"/>
    <property type="evidence" value="ECO:0007669"/>
    <property type="project" value="UniProtKB-KW"/>
</dbReference>
<dbReference type="SUPFAM" id="SSF55469">
    <property type="entry name" value="FMN-dependent nitroreductase-like"/>
    <property type="match status" value="1"/>
</dbReference>
<dbReference type="AlphaFoldDB" id="A0A2V3UT03"/>
<proteinExistence type="predicted"/>
<dbReference type="Gene3D" id="3.40.109.10">
    <property type="entry name" value="NADH Oxidase"/>
    <property type="match status" value="1"/>
</dbReference>
<dbReference type="EMBL" id="QJJM01000013">
    <property type="protein sequence ID" value="PXW71283.1"/>
    <property type="molecule type" value="Genomic_DNA"/>
</dbReference>